<evidence type="ECO:0000259" key="2">
    <source>
        <dbReference type="PROSITE" id="PS50041"/>
    </source>
</evidence>
<reference evidence="5" key="1">
    <citation type="submission" date="2012-12" db="EMBL/GenBank/DDBJ databases">
        <authorList>
            <person name="Hellsten U."/>
            <person name="Grimwood J."/>
            <person name="Chapman J.A."/>
            <person name="Shapiro H."/>
            <person name="Aerts A."/>
            <person name="Otillar R.P."/>
            <person name="Terry A.Y."/>
            <person name="Boore J.L."/>
            <person name="Simakov O."/>
            <person name="Marletaz F."/>
            <person name="Cho S.-J."/>
            <person name="Edsinger-Gonzales E."/>
            <person name="Havlak P."/>
            <person name="Kuo D.-H."/>
            <person name="Larsson T."/>
            <person name="Lv J."/>
            <person name="Arendt D."/>
            <person name="Savage R."/>
            <person name="Osoegawa K."/>
            <person name="de Jong P."/>
            <person name="Lindberg D.R."/>
            <person name="Seaver E.C."/>
            <person name="Weisblat D.A."/>
            <person name="Putnam N.H."/>
            <person name="Grigoriev I.V."/>
            <person name="Rokhsar D.S."/>
        </authorList>
    </citation>
    <scope>NUCLEOTIDE SEQUENCE</scope>
    <source>
        <strain evidence="5">I ESC-2004</strain>
    </source>
</reference>
<dbReference type="InterPro" id="IPR016187">
    <property type="entry name" value="CTDL_fold"/>
</dbReference>
<dbReference type="EMBL" id="KB311230">
    <property type="protein sequence ID" value="ELT89672.1"/>
    <property type="molecule type" value="Genomic_DNA"/>
</dbReference>
<dbReference type="PROSITE" id="PS50041">
    <property type="entry name" value="C_TYPE_LECTIN_2"/>
    <property type="match status" value="1"/>
</dbReference>
<dbReference type="Proteomes" id="UP000014760">
    <property type="component" value="Unassembled WGS sequence"/>
</dbReference>
<dbReference type="CDD" id="cd00037">
    <property type="entry name" value="CLECT"/>
    <property type="match status" value="1"/>
</dbReference>
<dbReference type="EnsemblMetazoa" id="CapteT217266">
    <property type="protein sequence ID" value="CapteP217266"/>
    <property type="gene ID" value="CapteG217266"/>
</dbReference>
<feature type="compositionally biased region" description="Basic and acidic residues" evidence="1">
    <location>
        <begin position="19"/>
        <end position="29"/>
    </location>
</feature>
<dbReference type="EMBL" id="AMQN01014747">
    <property type="status" value="NOT_ANNOTATED_CDS"/>
    <property type="molecule type" value="Genomic_DNA"/>
</dbReference>
<name>R7TDV4_CAPTE</name>
<reference evidence="4" key="3">
    <citation type="submission" date="2015-06" db="UniProtKB">
        <authorList>
            <consortium name="EnsemblMetazoa"/>
        </authorList>
    </citation>
    <scope>IDENTIFICATION</scope>
</reference>
<feature type="compositionally biased region" description="Polar residues" evidence="1">
    <location>
        <begin position="33"/>
        <end position="42"/>
    </location>
</feature>
<accession>R7TDV4</accession>
<dbReference type="SMART" id="SM00034">
    <property type="entry name" value="CLECT"/>
    <property type="match status" value="1"/>
</dbReference>
<dbReference type="AlphaFoldDB" id="R7TDV4"/>
<feature type="domain" description="C-type lectin" evidence="2">
    <location>
        <begin position="58"/>
        <end position="158"/>
    </location>
</feature>
<dbReference type="OrthoDB" id="7357196at2759"/>
<evidence type="ECO:0000256" key="1">
    <source>
        <dbReference type="SAM" id="MobiDB-lite"/>
    </source>
</evidence>
<protein>
    <recommendedName>
        <fullName evidence="2">C-type lectin domain-containing protein</fullName>
    </recommendedName>
</protein>
<dbReference type="EMBL" id="AMQN01014746">
    <property type="status" value="NOT_ANNOTATED_CDS"/>
    <property type="molecule type" value="Genomic_DNA"/>
</dbReference>
<dbReference type="Gene3D" id="3.10.100.10">
    <property type="entry name" value="Mannose-Binding Protein A, subunit A"/>
    <property type="match status" value="1"/>
</dbReference>
<sequence>MADKAKILGANNHDEDDADQSRDEYKPEEQAVNDPSQHYSSNDADDTITDEYAVEMPWHRAKEECSNGGMHLLALETTEEQQFIKQQIQDEGLNVWTGANSLSGSWQWEGINPPLNLSSFIWGSNAPYGFGPCGYLFNAFDGLLYDWGCNNPLSYICEFQLS</sequence>
<dbReference type="InterPro" id="IPR050111">
    <property type="entry name" value="C-type_lectin/snaclec_domain"/>
</dbReference>
<keyword evidence="5" id="KW-1185">Reference proteome</keyword>
<dbReference type="SUPFAM" id="SSF56436">
    <property type="entry name" value="C-type lectin-like"/>
    <property type="match status" value="1"/>
</dbReference>
<evidence type="ECO:0000313" key="4">
    <source>
        <dbReference type="EnsemblMetazoa" id="CapteP217266"/>
    </source>
</evidence>
<dbReference type="InterPro" id="IPR001304">
    <property type="entry name" value="C-type_lectin-like"/>
</dbReference>
<organism evidence="3">
    <name type="scientific">Capitella teleta</name>
    <name type="common">Polychaete worm</name>
    <dbReference type="NCBI Taxonomy" id="283909"/>
    <lineage>
        <taxon>Eukaryota</taxon>
        <taxon>Metazoa</taxon>
        <taxon>Spiralia</taxon>
        <taxon>Lophotrochozoa</taxon>
        <taxon>Annelida</taxon>
        <taxon>Polychaeta</taxon>
        <taxon>Sedentaria</taxon>
        <taxon>Scolecida</taxon>
        <taxon>Capitellidae</taxon>
        <taxon>Capitella</taxon>
    </lineage>
</organism>
<gene>
    <name evidence="3" type="ORF">CAPTEDRAFT_217266</name>
</gene>
<dbReference type="HOGENOM" id="CLU_1637041_0_0_1"/>
<evidence type="ECO:0000313" key="3">
    <source>
        <dbReference type="EMBL" id="ELT89672.1"/>
    </source>
</evidence>
<reference evidence="3 5" key="2">
    <citation type="journal article" date="2013" name="Nature">
        <title>Insights into bilaterian evolution from three spiralian genomes.</title>
        <authorList>
            <person name="Simakov O."/>
            <person name="Marletaz F."/>
            <person name="Cho S.J."/>
            <person name="Edsinger-Gonzales E."/>
            <person name="Havlak P."/>
            <person name="Hellsten U."/>
            <person name="Kuo D.H."/>
            <person name="Larsson T."/>
            <person name="Lv J."/>
            <person name="Arendt D."/>
            <person name="Savage R."/>
            <person name="Osoegawa K."/>
            <person name="de Jong P."/>
            <person name="Grimwood J."/>
            <person name="Chapman J.A."/>
            <person name="Shapiro H."/>
            <person name="Aerts A."/>
            <person name="Otillar R.P."/>
            <person name="Terry A.Y."/>
            <person name="Boore J.L."/>
            <person name="Grigoriev I.V."/>
            <person name="Lindberg D.R."/>
            <person name="Seaver E.C."/>
            <person name="Weisblat D.A."/>
            <person name="Putnam N.H."/>
            <person name="Rokhsar D.S."/>
        </authorList>
    </citation>
    <scope>NUCLEOTIDE SEQUENCE</scope>
    <source>
        <strain evidence="3 5">I ESC-2004</strain>
    </source>
</reference>
<feature type="region of interest" description="Disordered" evidence="1">
    <location>
        <begin position="1"/>
        <end position="45"/>
    </location>
</feature>
<evidence type="ECO:0000313" key="5">
    <source>
        <dbReference type="Proteomes" id="UP000014760"/>
    </source>
</evidence>
<dbReference type="Pfam" id="PF00059">
    <property type="entry name" value="Lectin_C"/>
    <property type="match status" value="1"/>
</dbReference>
<dbReference type="InterPro" id="IPR016186">
    <property type="entry name" value="C-type_lectin-like/link_sf"/>
</dbReference>
<dbReference type="PANTHER" id="PTHR22803">
    <property type="entry name" value="MANNOSE, PHOSPHOLIPASE, LECTIN RECEPTOR RELATED"/>
    <property type="match status" value="1"/>
</dbReference>
<proteinExistence type="predicted"/>